<dbReference type="Proteomes" id="UP000287651">
    <property type="component" value="Unassembled WGS sequence"/>
</dbReference>
<gene>
    <name evidence="1" type="ORF">B296_00016444</name>
</gene>
<dbReference type="EMBL" id="AMZH03000971">
    <property type="protein sequence ID" value="RRT81193.1"/>
    <property type="molecule type" value="Genomic_DNA"/>
</dbReference>
<comment type="caution">
    <text evidence="1">The sequence shown here is derived from an EMBL/GenBank/DDBJ whole genome shotgun (WGS) entry which is preliminary data.</text>
</comment>
<accession>A0A427AY75</accession>
<sequence>MKNTSTKNCHWPQSYRRSTVFSEDAEQEVGEVGTLQGMKKSQGLLDLIFQVLLLSEYQLKVVVAPAGEEEEEGSAEDAGREGMALGFMKRAGRSCMRSITGLEPNSLADLGVQWQLFATASVLPKLSMYCSIEGIRESAGPTTLVGSIRG</sequence>
<organism evidence="1 2">
    <name type="scientific">Ensete ventricosum</name>
    <name type="common">Abyssinian banana</name>
    <name type="synonym">Musa ensete</name>
    <dbReference type="NCBI Taxonomy" id="4639"/>
    <lineage>
        <taxon>Eukaryota</taxon>
        <taxon>Viridiplantae</taxon>
        <taxon>Streptophyta</taxon>
        <taxon>Embryophyta</taxon>
        <taxon>Tracheophyta</taxon>
        <taxon>Spermatophyta</taxon>
        <taxon>Magnoliopsida</taxon>
        <taxon>Liliopsida</taxon>
        <taxon>Zingiberales</taxon>
        <taxon>Musaceae</taxon>
        <taxon>Ensete</taxon>
    </lineage>
</organism>
<reference evidence="1 2" key="1">
    <citation type="journal article" date="2014" name="Agronomy (Basel)">
        <title>A Draft Genome Sequence for Ensete ventricosum, the Drought-Tolerant Tree Against Hunger.</title>
        <authorList>
            <person name="Harrison J."/>
            <person name="Moore K.A."/>
            <person name="Paszkiewicz K."/>
            <person name="Jones T."/>
            <person name="Grant M."/>
            <person name="Ambacheew D."/>
            <person name="Muzemil S."/>
            <person name="Studholme D.J."/>
        </authorList>
    </citation>
    <scope>NUCLEOTIDE SEQUENCE [LARGE SCALE GENOMIC DNA]</scope>
</reference>
<name>A0A427AY75_ENSVE</name>
<evidence type="ECO:0000313" key="2">
    <source>
        <dbReference type="Proteomes" id="UP000287651"/>
    </source>
</evidence>
<evidence type="ECO:0000313" key="1">
    <source>
        <dbReference type="EMBL" id="RRT81193.1"/>
    </source>
</evidence>
<dbReference type="AlphaFoldDB" id="A0A427AY75"/>
<proteinExistence type="predicted"/>
<protein>
    <submittedName>
        <fullName evidence="1">Uncharacterized protein</fullName>
    </submittedName>
</protein>